<sequence>MKTALFIYPLTGMAALTSLASYGSEKKVPNQYNIVYIMTDDHTAQMMSCYGSHVVETPNLDRIANDGVIFTNSFVANSLSGPSRACMLTGKHSHANGFTDNTTCVFDGSQQTMPKLLQRAGYQTAIIGKWHLISLPTGFDHWEIVPEQGDYYNPDFITMDNDTIRKEGYLTNLITDMSIDWMENQRDKEKPFCLFIHHKAIHRNWLPDLKDLPLYEDKTFPLPDNFYDDYKGRPAAAAQQMSIFKDMDLIYDNKMNRADKTSPLKERYESYVGRLNPEDRKIYDDFYKPIIDDFYKKNPQGKELAEWKYQRYMRDYAKVVKSLDENVGRVLDYLKEKDMLDNTLVVYTSDQGFYMGEHGWFDKRFMYEESMHTPLIMHLPKDFKAKGEIPQMVQNIDYAPTFLELAGAPIPEDIQGVSLVPLLKGEKPADWRKSLYYHFYEFPAEHMVKRHYGVRTDCYKLIHFYNDIDEWELYDLKEDPAEMHNLYGQPGYEKITEDLKTELMQLQIQYKDPIEQKLKQKKEAAAPAEK</sequence>
<organism evidence="4 5">
    <name type="scientific">Bacteroides caccae</name>
    <dbReference type="NCBI Taxonomy" id="47678"/>
    <lineage>
        <taxon>Bacteria</taxon>
        <taxon>Pseudomonadati</taxon>
        <taxon>Bacteroidota</taxon>
        <taxon>Bacteroidia</taxon>
        <taxon>Bacteroidales</taxon>
        <taxon>Bacteroidaceae</taxon>
        <taxon>Bacteroides</taxon>
    </lineage>
</organism>
<dbReference type="RefSeq" id="WP_055173339.1">
    <property type="nucleotide sequence ID" value="NZ_CZAI01000009.1"/>
</dbReference>
<evidence type="ECO:0000313" key="4">
    <source>
        <dbReference type="EMBL" id="CUP96496.1"/>
    </source>
</evidence>
<dbReference type="CDD" id="cd16031">
    <property type="entry name" value="G6S_like"/>
    <property type="match status" value="1"/>
</dbReference>
<keyword evidence="2 4" id="KW-0378">Hydrolase</keyword>
<evidence type="ECO:0000259" key="3">
    <source>
        <dbReference type="Pfam" id="PF16347"/>
    </source>
</evidence>
<dbReference type="Gene3D" id="3.40.720.10">
    <property type="entry name" value="Alkaline Phosphatase, subunit A"/>
    <property type="match status" value="2"/>
</dbReference>
<dbReference type="InterPro" id="IPR032506">
    <property type="entry name" value="SGSH_C"/>
</dbReference>
<dbReference type="InterPro" id="IPR017850">
    <property type="entry name" value="Alkaline_phosphatase_core_sf"/>
</dbReference>
<reference evidence="4 5" key="1">
    <citation type="submission" date="2015-09" db="EMBL/GenBank/DDBJ databases">
        <authorList>
            <consortium name="Pathogen Informatics"/>
        </authorList>
    </citation>
    <scope>NUCLEOTIDE SEQUENCE [LARGE SCALE GENOMIC DNA]</scope>
    <source>
        <strain evidence="4 5">2789STDY5834880</strain>
    </source>
</reference>
<gene>
    <name evidence="4" type="primary">atsA_13</name>
    <name evidence="4" type="ORF">ERS852494_03567</name>
</gene>
<dbReference type="AlphaFoldDB" id="A0A174SIN6"/>
<dbReference type="Proteomes" id="UP000095657">
    <property type="component" value="Unassembled WGS sequence"/>
</dbReference>
<evidence type="ECO:0000256" key="1">
    <source>
        <dbReference type="ARBA" id="ARBA00008779"/>
    </source>
</evidence>
<protein>
    <submittedName>
        <fullName evidence="4">Sulfatase</fullName>
        <ecNumber evidence="4">3.1.6.1</ecNumber>
    </submittedName>
</protein>
<dbReference type="SUPFAM" id="SSF53649">
    <property type="entry name" value="Alkaline phosphatase-like"/>
    <property type="match status" value="1"/>
</dbReference>
<dbReference type="PANTHER" id="PTHR43108:SF6">
    <property type="entry name" value="N-SULPHOGLUCOSAMINE SULPHOHYDROLASE"/>
    <property type="match status" value="1"/>
</dbReference>
<dbReference type="GO" id="GO:0004065">
    <property type="term" value="F:arylsulfatase activity"/>
    <property type="evidence" value="ECO:0007669"/>
    <property type="project" value="UniProtKB-EC"/>
</dbReference>
<comment type="similarity">
    <text evidence="1">Belongs to the sulfatase family.</text>
</comment>
<accession>A0A174SIN6</accession>
<dbReference type="STRING" id="47678.ERS852494_03567"/>
<dbReference type="EMBL" id="CZAI01000009">
    <property type="protein sequence ID" value="CUP96496.1"/>
    <property type="molecule type" value="Genomic_DNA"/>
</dbReference>
<dbReference type="PROSITE" id="PS00149">
    <property type="entry name" value="SULFATASE_2"/>
    <property type="match status" value="1"/>
</dbReference>
<name>A0A174SIN6_9BACE</name>
<dbReference type="EC" id="3.1.6.1" evidence="4"/>
<dbReference type="PROSITE" id="PS00523">
    <property type="entry name" value="SULFATASE_1"/>
    <property type="match status" value="1"/>
</dbReference>
<evidence type="ECO:0000256" key="2">
    <source>
        <dbReference type="ARBA" id="ARBA00022801"/>
    </source>
</evidence>
<dbReference type="PANTHER" id="PTHR43108">
    <property type="entry name" value="N-ACETYLGLUCOSAMINE-6-SULFATASE FAMILY MEMBER"/>
    <property type="match status" value="1"/>
</dbReference>
<evidence type="ECO:0000313" key="5">
    <source>
        <dbReference type="Proteomes" id="UP000095657"/>
    </source>
</evidence>
<dbReference type="InterPro" id="IPR024607">
    <property type="entry name" value="Sulfatase_CS"/>
</dbReference>
<dbReference type="Pfam" id="PF16347">
    <property type="entry name" value="SGSH_C"/>
    <property type="match status" value="1"/>
</dbReference>
<proteinExistence type="inferred from homology"/>
<feature type="domain" description="N-sulphoglucosamine sulphohydrolase C-terminal" evidence="3">
    <location>
        <begin position="356"/>
        <end position="508"/>
    </location>
</feature>